<proteinExistence type="predicted"/>
<organism evidence="2 3">
    <name type="scientific">Orenia metallireducens</name>
    <dbReference type="NCBI Taxonomy" id="1413210"/>
    <lineage>
        <taxon>Bacteria</taxon>
        <taxon>Bacillati</taxon>
        <taxon>Bacillota</taxon>
        <taxon>Clostridia</taxon>
        <taxon>Halanaerobiales</taxon>
        <taxon>Halobacteroidaceae</taxon>
        <taxon>Orenia</taxon>
    </lineage>
</organism>
<sequence length="130" mass="15552">MDKRTMMEEWFTVTEQDLKSAKFLKKMHPAPLEVICYHCQQSAEKYLKGYMILQGEKVMRTHDLVVLNKKCRKYNDDFVKIEDECLRLTDYGVNVRYPFHFDLTKADMELAIKDIDKIKELVLQKVRENN</sequence>
<dbReference type="SUPFAM" id="SSF81593">
    <property type="entry name" value="Nucleotidyltransferase substrate binding subunit/domain"/>
    <property type="match status" value="1"/>
</dbReference>
<dbReference type="EMBL" id="LWDV01000002">
    <property type="protein sequence ID" value="OCL28756.1"/>
    <property type="molecule type" value="Genomic_DNA"/>
</dbReference>
<keyword evidence="3" id="KW-1185">Reference proteome</keyword>
<dbReference type="RefSeq" id="WP_068714267.1">
    <property type="nucleotide sequence ID" value="NZ_LWDV01000002.1"/>
</dbReference>
<evidence type="ECO:0000313" key="2">
    <source>
        <dbReference type="EMBL" id="OCL28756.1"/>
    </source>
</evidence>
<accession>A0A1C0ADI9</accession>
<dbReference type="OrthoDB" id="9808176at2"/>
<name>A0A1C0ADI9_9FIRM</name>
<protein>
    <submittedName>
        <fullName evidence="2">DNA-binding protein</fullName>
    </submittedName>
</protein>
<dbReference type="InterPro" id="IPR007842">
    <property type="entry name" value="HEPN_dom"/>
</dbReference>
<comment type="caution">
    <text evidence="2">The sequence shown here is derived from an EMBL/GenBank/DDBJ whole genome shotgun (WGS) entry which is preliminary data.</text>
</comment>
<dbReference type="Proteomes" id="UP000093514">
    <property type="component" value="Unassembled WGS sequence"/>
</dbReference>
<feature type="domain" description="HEPN" evidence="1">
    <location>
        <begin position="11"/>
        <end position="118"/>
    </location>
</feature>
<dbReference type="AlphaFoldDB" id="A0A1C0ADI9"/>
<evidence type="ECO:0000313" key="3">
    <source>
        <dbReference type="Proteomes" id="UP000093514"/>
    </source>
</evidence>
<gene>
    <name evidence="2" type="ORF">U472_00100</name>
</gene>
<dbReference type="Gene3D" id="1.20.120.330">
    <property type="entry name" value="Nucleotidyltransferases domain 2"/>
    <property type="match status" value="1"/>
</dbReference>
<reference evidence="3" key="1">
    <citation type="submission" date="2016-07" db="EMBL/GenBank/DDBJ databases">
        <authorList>
            <person name="Florea S."/>
            <person name="Webb J.S."/>
            <person name="Jaromczyk J."/>
            <person name="Schardl C.L."/>
        </authorList>
    </citation>
    <scope>NUCLEOTIDE SEQUENCE [LARGE SCALE GENOMIC DNA]</scope>
    <source>
        <strain evidence="3">Z6</strain>
    </source>
</reference>
<reference evidence="2 3" key="2">
    <citation type="submission" date="2016-08" db="EMBL/GenBank/DDBJ databases">
        <title>Orenia metallireducens sp. nov. strain Z6, a Novel Metal-reducing Firmicute from the Deep Subsurface.</title>
        <authorList>
            <person name="Maxim B.I."/>
            <person name="Kenneth K."/>
            <person name="Flynn T.M."/>
            <person name="Oloughlin E.J."/>
            <person name="Locke R.A."/>
            <person name="Weber J.R."/>
            <person name="Egan S.M."/>
            <person name="Mackie R.I."/>
            <person name="Cann I.K."/>
        </authorList>
    </citation>
    <scope>NUCLEOTIDE SEQUENCE [LARGE SCALE GENOMIC DNA]</scope>
    <source>
        <strain evidence="2 3">Z6</strain>
    </source>
</reference>
<evidence type="ECO:0000259" key="1">
    <source>
        <dbReference type="SMART" id="SM00748"/>
    </source>
</evidence>
<dbReference type="SMART" id="SM00748">
    <property type="entry name" value="HEPN"/>
    <property type="match status" value="1"/>
</dbReference>
<dbReference type="GO" id="GO:0003677">
    <property type="term" value="F:DNA binding"/>
    <property type="evidence" value="ECO:0007669"/>
    <property type="project" value="UniProtKB-KW"/>
</dbReference>
<dbReference type="Pfam" id="PF05168">
    <property type="entry name" value="HEPN"/>
    <property type="match status" value="1"/>
</dbReference>
<keyword evidence="2" id="KW-0238">DNA-binding</keyword>